<proteinExistence type="predicted"/>
<feature type="signal peptide" evidence="2">
    <location>
        <begin position="1"/>
        <end position="32"/>
    </location>
</feature>
<evidence type="ECO:0000256" key="2">
    <source>
        <dbReference type="SAM" id="SignalP"/>
    </source>
</evidence>
<accession>A0ABT2GVZ1</accession>
<dbReference type="EMBL" id="JANLCM010000002">
    <property type="protein sequence ID" value="MCS5719056.1"/>
    <property type="molecule type" value="Genomic_DNA"/>
</dbReference>
<dbReference type="RefSeq" id="WP_259508520.1">
    <property type="nucleotide sequence ID" value="NZ_JANLCM010000002.1"/>
</dbReference>
<keyword evidence="4" id="KW-1185">Reference proteome</keyword>
<dbReference type="Gene3D" id="2.160.20.80">
    <property type="entry name" value="E3 ubiquitin-protein ligase SopA"/>
    <property type="match status" value="1"/>
</dbReference>
<protein>
    <submittedName>
        <fullName evidence="3">Pentapeptide repeat-containing protein</fullName>
    </submittedName>
</protein>
<reference evidence="3" key="1">
    <citation type="submission" date="2022-08" db="EMBL/GenBank/DDBJ databases">
        <authorList>
            <person name="Deng Y."/>
            <person name="Han X.-F."/>
            <person name="Zhang Y.-Q."/>
        </authorList>
    </citation>
    <scope>NUCLEOTIDE SEQUENCE</scope>
    <source>
        <strain evidence="3">CPCC 205763</strain>
    </source>
</reference>
<gene>
    <name evidence="3" type="ORF">N1027_13015</name>
</gene>
<dbReference type="InterPro" id="IPR001646">
    <property type="entry name" value="5peptide_repeat"/>
</dbReference>
<keyword evidence="2" id="KW-0732">Signal</keyword>
<evidence type="ECO:0000313" key="4">
    <source>
        <dbReference type="Proteomes" id="UP001165584"/>
    </source>
</evidence>
<keyword evidence="1" id="KW-0472">Membrane</keyword>
<feature type="transmembrane region" description="Helical" evidence="1">
    <location>
        <begin position="226"/>
        <end position="248"/>
    </location>
</feature>
<comment type="caution">
    <text evidence="3">The sequence shown here is derived from an EMBL/GenBank/DDBJ whole genome shotgun (WGS) entry which is preliminary data.</text>
</comment>
<dbReference type="Proteomes" id="UP001165584">
    <property type="component" value="Unassembled WGS sequence"/>
</dbReference>
<name>A0ABT2GVZ1_9MICO</name>
<keyword evidence="1" id="KW-1133">Transmembrane helix</keyword>
<sequence length="256" mass="25321">MPDAPRFRSVRLLAGLIAGIALVGIGAAPAQAADPVFAEGDCVVYRLSDNGPGGAQCAGVDLSGTRFGEGDFRNAALSGANFAGGDIQGAKFDGAVLDGADFSATRVVGADFTNSSVLPGVIDVTADASGQAPVDFAANLPTGLTLDGCSIVGTPVEPGQTFPIGTSNIFCQLSTTFAGNDPGTAQAVITVNVAASPTAPPTSDPIFTPVAEAPDAQSGSGGTPNVLMIGGFIGGGLLVVLGIVAFIVSNRKQRKA</sequence>
<dbReference type="Pfam" id="PF00805">
    <property type="entry name" value="Pentapeptide"/>
    <property type="match status" value="1"/>
</dbReference>
<dbReference type="SUPFAM" id="SSF141571">
    <property type="entry name" value="Pentapeptide repeat-like"/>
    <property type="match status" value="1"/>
</dbReference>
<feature type="chain" id="PRO_5045759909" evidence="2">
    <location>
        <begin position="33"/>
        <end position="256"/>
    </location>
</feature>
<evidence type="ECO:0000256" key="1">
    <source>
        <dbReference type="SAM" id="Phobius"/>
    </source>
</evidence>
<organism evidence="3 4">
    <name type="scientific">Herbiconiux aconitum</name>
    <dbReference type="NCBI Taxonomy" id="2970913"/>
    <lineage>
        <taxon>Bacteria</taxon>
        <taxon>Bacillati</taxon>
        <taxon>Actinomycetota</taxon>
        <taxon>Actinomycetes</taxon>
        <taxon>Micrococcales</taxon>
        <taxon>Microbacteriaceae</taxon>
        <taxon>Herbiconiux</taxon>
    </lineage>
</organism>
<evidence type="ECO:0000313" key="3">
    <source>
        <dbReference type="EMBL" id="MCS5719056.1"/>
    </source>
</evidence>
<keyword evidence="1" id="KW-0812">Transmembrane</keyword>